<dbReference type="Proteomes" id="UP001515480">
    <property type="component" value="Unassembled WGS sequence"/>
</dbReference>
<dbReference type="InterPro" id="IPR001179">
    <property type="entry name" value="PPIase_FKBP_dom"/>
</dbReference>
<reference evidence="3 4" key="1">
    <citation type="journal article" date="2024" name="Science">
        <title>Giant polyketide synthase enzymes in the biosynthesis of giant marine polyether toxins.</title>
        <authorList>
            <person name="Fallon T.R."/>
            <person name="Shende V.V."/>
            <person name="Wierzbicki I.H."/>
            <person name="Pendleton A.L."/>
            <person name="Watervoot N.F."/>
            <person name="Auber R.P."/>
            <person name="Gonzalez D.J."/>
            <person name="Wisecaver J.H."/>
            <person name="Moore B.S."/>
        </authorList>
    </citation>
    <scope>NUCLEOTIDE SEQUENCE [LARGE SCALE GENOMIC DNA]</scope>
    <source>
        <strain evidence="3 4">12B1</strain>
    </source>
</reference>
<dbReference type="EMBL" id="JBGBPQ010000016">
    <property type="protein sequence ID" value="KAL1508568.1"/>
    <property type="molecule type" value="Genomic_DNA"/>
</dbReference>
<sequence>MAASLLARLRLGSAHLLLRGVATSRAHAGRSGPLCARLPVLTVSCAAAAACAQLCCCDPLLDLIRGDTGAMGHGASLKEIAPGEGRMAELGMWATCHYRMTLVGDGTLLEDTRHTGKHDREYGQPYEFEVGAIGDGRTTRALHACVLDMREGGRRRVRVQVGDPTFGFGKEVPRLYTRGEHGRVHRTVQPEWLMDIEVELLAVASAPPTRRERLLRWLGIKDFGVLESKS</sequence>
<dbReference type="AlphaFoldDB" id="A0AB34IZQ7"/>
<feature type="domain" description="PPIase FKBP-type" evidence="2">
    <location>
        <begin position="91"/>
        <end position="204"/>
    </location>
</feature>
<dbReference type="PROSITE" id="PS50059">
    <property type="entry name" value="FKBP_PPIASE"/>
    <property type="match status" value="1"/>
</dbReference>
<gene>
    <name evidence="3" type="ORF">AB1Y20_004667</name>
</gene>
<comment type="caution">
    <text evidence="3">The sequence shown here is derived from an EMBL/GenBank/DDBJ whole genome shotgun (WGS) entry which is preliminary data.</text>
</comment>
<dbReference type="Gene3D" id="3.10.50.40">
    <property type="match status" value="1"/>
</dbReference>
<evidence type="ECO:0000313" key="4">
    <source>
        <dbReference type="Proteomes" id="UP001515480"/>
    </source>
</evidence>
<comment type="catalytic activity">
    <reaction evidence="1">
        <text>[protein]-peptidylproline (omega=180) = [protein]-peptidylproline (omega=0)</text>
        <dbReference type="Rhea" id="RHEA:16237"/>
        <dbReference type="Rhea" id="RHEA-COMP:10747"/>
        <dbReference type="Rhea" id="RHEA-COMP:10748"/>
        <dbReference type="ChEBI" id="CHEBI:83833"/>
        <dbReference type="ChEBI" id="CHEBI:83834"/>
        <dbReference type="EC" id="5.2.1.8"/>
    </reaction>
</comment>
<dbReference type="EC" id="5.2.1.8" evidence="1"/>
<protein>
    <recommendedName>
        <fullName evidence="1">peptidylprolyl isomerase</fullName>
        <ecNumber evidence="1">5.2.1.8</ecNumber>
    </recommendedName>
</protein>
<keyword evidence="1" id="KW-0697">Rotamase</keyword>
<organism evidence="3 4">
    <name type="scientific">Prymnesium parvum</name>
    <name type="common">Toxic golden alga</name>
    <dbReference type="NCBI Taxonomy" id="97485"/>
    <lineage>
        <taxon>Eukaryota</taxon>
        <taxon>Haptista</taxon>
        <taxon>Haptophyta</taxon>
        <taxon>Prymnesiophyceae</taxon>
        <taxon>Prymnesiales</taxon>
        <taxon>Prymnesiaceae</taxon>
        <taxon>Prymnesium</taxon>
    </lineage>
</organism>
<dbReference type="Pfam" id="PF00254">
    <property type="entry name" value="FKBP_C"/>
    <property type="match status" value="1"/>
</dbReference>
<dbReference type="GO" id="GO:0003755">
    <property type="term" value="F:peptidyl-prolyl cis-trans isomerase activity"/>
    <property type="evidence" value="ECO:0007669"/>
    <property type="project" value="UniProtKB-KW"/>
</dbReference>
<keyword evidence="4" id="KW-1185">Reference proteome</keyword>
<dbReference type="InterPro" id="IPR046357">
    <property type="entry name" value="PPIase_dom_sf"/>
</dbReference>
<dbReference type="SUPFAM" id="SSF54534">
    <property type="entry name" value="FKBP-like"/>
    <property type="match status" value="1"/>
</dbReference>
<keyword evidence="1" id="KW-0413">Isomerase</keyword>
<proteinExistence type="predicted"/>
<evidence type="ECO:0000256" key="1">
    <source>
        <dbReference type="PROSITE-ProRule" id="PRU00277"/>
    </source>
</evidence>
<name>A0AB34IZQ7_PRYPA</name>
<accession>A0AB34IZQ7</accession>
<evidence type="ECO:0000259" key="2">
    <source>
        <dbReference type="PROSITE" id="PS50059"/>
    </source>
</evidence>
<evidence type="ECO:0000313" key="3">
    <source>
        <dbReference type="EMBL" id="KAL1508568.1"/>
    </source>
</evidence>